<dbReference type="AlphaFoldDB" id="A0A6A6PU95"/>
<dbReference type="EMBL" id="MU001635">
    <property type="protein sequence ID" value="KAF2483336.1"/>
    <property type="molecule type" value="Genomic_DNA"/>
</dbReference>
<keyword evidence="4" id="KW-1185">Reference proteome</keyword>
<reference evidence="3" key="1">
    <citation type="journal article" date="2020" name="Stud. Mycol.">
        <title>101 Dothideomycetes genomes: a test case for predicting lifestyles and emergence of pathogens.</title>
        <authorList>
            <person name="Haridas S."/>
            <person name="Albert R."/>
            <person name="Binder M."/>
            <person name="Bloem J."/>
            <person name="Labutti K."/>
            <person name="Salamov A."/>
            <person name="Andreopoulos B."/>
            <person name="Baker S."/>
            <person name="Barry K."/>
            <person name="Bills G."/>
            <person name="Bluhm B."/>
            <person name="Cannon C."/>
            <person name="Castanera R."/>
            <person name="Culley D."/>
            <person name="Daum C."/>
            <person name="Ezra D."/>
            <person name="Gonzalez J."/>
            <person name="Henrissat B."/>
            <person name="Kuo A."/>
            <person name="Liang C."/>
            <person name="Lipzen A."/>
            <person name="Lutzoni F."/>
            <person name="Magnuson J."/>
            <person name="Mondo S."/>
            <person name="Nolan M."/>
            <person name="Ohm R."/>
            <person name="Pangilinan J."/>
            <person name="Park H.-J."/>
            <person name="Ramirez L."/>
            <person name="Alfaro M."/>
            <person name="Sun H."/>
            <person name="Tritt A."/>
            <person name="Yoshinaga Y."/>
            <person name="Zwiers L.-H."/>
            <person name="Turgeon B."/>
            <person name="Goodwin S."/>
            <person name="Spatafora J."/>
            <person name="Crous P."/>
            <person name="Grigoriev I."/>
        </authorList>
    </citation>
    <scope>NUCLEOTIDE SEQUENCE</scope>
    <source>
        <strain evidence="3">CBS 113389</strain>
    </source>
</reference>
<dbReference type="Proteomes" id="UP000799767">
    <property type="component" value="Unassembled WGS sequence"/>
</dbReference>
<protein>
    <submittedName>
        <fullName evidence="3">Uncharacterized protein</fullName>
    </submittedName>
</protein>
<dbReference type="RefSeq" id="XP_033589906.1">
    <property type="nucleotide sequence ID" value="XM_033733574.1"/>
</dbReference>
<feature type="compositionally biased region" description="Polar residues" evidence="1">
    <location>
        <begin position="85"/>
        <end position="98"/>
    </location>
</feature>
<sequence length="163" mass="18234">MHCLPRDWAAFADLHALFSCAVLAEVKLYLQGCLDCIARTRDLYRHPFTSHPPTINPPHLLQRRTAHTSHLSSSHIINAHRAHSQSKAQTSTQRNRTTSKAKEKDALLLSPHNPPRTPTPPRLPNRLRASTRRAPLPPRQLADHAIRAAARHHGARNATRAAP</sequence>
<organism evidence="3 4">
    <name type="scientific">Neohortaea acidophila</name>
    <dbReference type="NCBI Taxonomy" id="245834"/>
    <lineage>
        <taxon>Eukaryota</taxon>
        <taxon>Fungi</taxon>
        <taxon>Dikarya</taxon>
        <taxon>Ascomycota</taxon>
        <taxon>Pezizomycotina</taxon>
        <taxon>Dothideomycetes</taxon>
        <taxon>Dothideomycetidae</taxon>
        <taxon>Mycosphaerellales</taxon>
        <taxon>Teratosphaeriaceae</taxon>
        <taxon>Neohortaea</taxon>
    </lineage>
</organism>
<feature type="region of interest" description="Disordered" evidence="1">
    <location>
        <begin position="49"/>
        <end position="142"/>
    </location>
</feature>
<feature type="chain" id="PRO_5025421166" evidence="2">
    <location>
        <begin position="25"/>
        <end position="163"/>
    </location>
</feature>
<evidence type="ECO:0000256" key="2">
    <source>
        <dbReference type="SAM" id="SignalP"/>
    </source>
</evidence>
<accession>A0A6A6PU95</accession>
<evidence type="ECO:0000313" key="3">
    <source>
        <dbReference type="EMBL" id="KAF2483336.1"/>
    </source>
</evidence>
<dbReference type="GeneID" id="54474576"/>
<feature type="compositionally biased region" description="Pro residues" evidence="1">
    <location>
        <begin position="112"/>
        <end position="123"/>
    </location>
</feature>
<evidence type="ECO:0000313" key="4">
    <source>
        <dbReference type="Proteomes" id="UP000799767"/>
    </source>
</evidence>
<keyword evidence="2" id="KW-0732">Signal</keyword>
<evidence type="ECO:0000256" key="1">
    <source>
        <dbReference type="SAM" id="MobiDB-lite"/>
    </source>
</evidence>
<gene>
    <name evidence="3" type="ORF">BDY17DRAFT_297280</name>
</gene>
<feature type="signal peptide" evidence="2">
    <location>
        <begin position="1"/>
        <end position="24"/>
    </location>
</feature>
<proteinExistence type="predicted"/>
<name>A0A6A6PU95_9PEZI</name>